<evidence type="ECO:0000313" key="1">
    <source>
        <dbReference type="EMBL" id="GAF93268.1"/>
    </source>
</evidence>
<dbReference type="EMBL" id="BARS01018332">
    <property type="protein sequence ID" value="GAF93268.1"/>
    <property type="molecule type" value="Genomic_DNA"/>
</dbReference>
<protein>
    <submittedName>
        <fullName evidence="1">Uncharacterized protein</fullName>
    </submittedName>
</protein>
<dbReference type="AlphaFoldDB" id="X0TI97"/>
<name>X0TI97_9ZZZZ</name>
<organism evidence="1">
    <name type="scientific">marine sediment metagenome</name>
    <dbReference type="NCBI Taxonomy" id="412755"/>
    <lineage>
        <taxon>unclassified sequences</taxon>
        <taxon>metagenomes</taxon>
        <taxon>ecological metagenomes</taxon>
    </lineage>
</organism>
<sequence>MEWENYIEKDDAGIKYVGISNYCMHYKMKLTKVWYSQKAWVEGMYSVWK</sequence>
<gene>
    <name evidence="1" type="ORF">S01H1_29836</name>
</gene>
<proteinExistence type="predicted"/>
<accession>X0TI97</accession>
<comment type="caution">
    <text evidence="1">The sequence shown here is derived from an EMBL/GenBank/DDBJ whole genome shotgun (WGS) entry which is preliminary data.</text>
</comment>
<reference evidence="1" key="1">
    <citation type="journal article" date="2014" name="Front. Microbiol.">
        <title>High frequency of phylogenetically diverse reductive dehalogenase-homologous genes in deep subseafloor sedimentary metagenomes.</title>
        <authorList>
            <person name="Kawai M."/>
            <person name="Futagami T."/>
            <person name="Toyoda A."/>
            <person name="Takaki Y."/>
            <person name="Nishi S."/>
            <person name="Hori S."/>
            <person name="Arai W."/>
            <person name="Tsubouchi T."/>
            <person name="Morono Y."/>
            <person name="Uchiyama I."/>
            <person name="Ito T."/>
            <person name="Fujiyama A."/>
            <person name="Inagaki F."/>
            <person name="Takami H."/>
        </authorList>
    </citation>
    <scope>NUCLEOTIDE SEQUENCE</scope>
    <source>
        <strain evidence="1">Expedition CK06-06</strain>
    </source>
</reference>